<dbReference type="RefSeq" id="XP_018229372.1">
    <property type="nucleotide sequence ID" value="XM_018374420.1"/>
</dbReference>
<accession>A0A0W4ZMD0</accession>
<feature type="region of interest" description="Disordered" evidence="1">
    <location>
        <begin position="1135"/>
        <end position="1155"/>
    </location>
</feature>
<feature type="region of interest" description="Disordered" evidence="1">
    <location>
        <begin position="762"/>
        <end position="782"/>
    </location>
</feature>
<dbReference type="AlphaFoldDB" id="A0A0W4ZMD0"/>
<gene>
    <name evidence="2" type="ORF">T551_02157</name>
</gene>
<comment type="caution">
    <text evidence="2">The sequence shown here is derived from an EMBL/GenBank/DDBJ whole genome shotgun (WGS) entry which is preliminary data.</text>
</comment>
<feature type="region of interest" description="Disordered" evidence="1">
    <location>
        <begin position="895"/>
        <end position="914"/>
    </location>
</feature>
<dbReference type="Proteomes" id="UP000053447">
    <property type="component" value="Unassembled WGS sequence"/>
</dbReference>
<dbReference type="EMBL" id="LFWA01000009">
    <property type="protein sequence ID" value="KTW29541.1"/>
    <property type="molecule type" value="Genomic_DNA"/>
</dbReference>
<dbReference type="GeneID" id="28940675"/>
<feature type="region of interest" description="Disordered" evidence="1">
    <location>
        <begin position="852"/>
        <end position="881"/>
    </location>
</feature>
<evidence type="ECO:0000256" key="1">
    <source>
        <dbReference type="SAM" id="MobiDB-lite"/>
    </source>
</evidence>
<dbReference type="STRING" id="1408657.A0A0W4ZMD0"/>
<proteinExistence type="predicted"/>
<feature type="compositionally biased region" description="Basic and acidic residues" evidence="1">
    <location>
        <begin position="940"/>
        <end position="953"/>
    </location>
</feature>
<sequence>MLKNTLGGVVTKLVSMLNWTYTSVFGKTGSSDLPESPKKNDLKQLSSDCLEKDADESMFSASLAPHLLGYTPQAVRIRQDHFKNESSQEGSRKQGILTESAAIKKQEPHITFISSYNTNGTQKTQDPLRSTMCTNKEKCLEYNIGKVSPNKVTEFSADHTNYGLKNDSKKLQRKNNSINNHMVFDWTQWPRNSSTGILTAWREICRQQEITLKNSITELQLCKSKSMFIKENTPMKNLTTNLETKLLNTKSNDTKLNDFKKEKRNIIQIPEKHKNFHNRFNASKNNVVCTAHNLQTNNIENLKSSKRKNIKPRKISESYRMTNFTSIQDKEINHKRNKSCNFLQKSKEMTIQKENSSSQPANVIKEYKKTYIMQEKPVLNYNVQENRNSENINNKNIIKSNEKLNTLLEISNSQNNSLFVNSQHKRKRSGYFSALEEDLEEIFGPYDDIDDDRIVSKRKKYNETNDVDFKGLTNNLQKRSANYQQPYFQPRMPLLKESIETNTPEIQNSHNINNTEKSNLSIFSLKTKQMFSDKNNDISNSESNLNTQNNNIINFTEKSKDNKECKISQFNTNTDFLTTTKSDQNDKKLLEANNLIIAENQTPINITNSSQHNLNDTSVPFSFNLDKENPSVEKEAHKRTSISSNQQFTFNTSPQKNEDSLNEKKVEPIITSSFESFITDTNNTKLQNTAPLEHKVPVFTFNTNINKASDVSQIDNVKQTNNLEKKTHTFSLNTNTFQQSHDLTKNHASIPIKSAADTVMEMDSSPEKKETESQSKLTNFNFTTPVPDTKNILFEFKNNQLDSFNKKDSKADESLKLNSNKDAFKQETSNSFTSVLKSPKIVTNTSEIFVEKSSQPEVQNDEQKTLQSNKDNVKKVSSEQSFSIDKSSELSNLKNVPFSFKPSTTEDNKSQTSSFSFFESTNNFTSQEKQSAQTNTTSGEQKDVSSSNKHEFNFTKLNQSKSTSLESNQTSAVPFAFGQNTPPVNTASNVTTTPIFSFGTMNQPKQEFSFGQSTPNTFSFQTTSNNPPVFQFGGNENKTNTHEFTFNLNNPTSSGSLASPSSPFVFGQSITNSLSQQTAPSFNFGVNTPTLNTYSQFQPQTQTPNTSFSFGTHQNTVSQESGVSSPNPFAFTFNTPQSSISGRKIAAPKSRLRRR</sequence>
<keyword evidence="3" id="KW-1185">Reference proteome</keyword>
<feature type="region of interest" description="Disordered" evidence="1">
    <location>
        <begin position="924"/>
        <end position="965"/>
    </location>
</feature>
<evidence type="ECO:0000313" key="3">
    <source>
        <dbReference type="Proteomes" id="UP000053447"/>
    </source>
</evidence>
<dbReference type="OrthoDB" id="5411784at2759"/>
<evidence type="ECO:0000313" key="2">
    <source>
        <dbReference type="EMBL" id="KTW29541.1"/>
    </source>
</evidence>
<feature type="compositionally biased region" description="Polar residues" evidence="1">
    <location>
        <begin position="955"/>
        <end position="965"/>
    </location>
</feature>
<organism evidence="2 3">
    <name type="scientific">Pneumocystis jirovecii (strain RU7)</name>
    <name type="common">Human pneumocystis pneumonia agent</name>
    <dbReference type="NCBI Taxonomy" id="1408657"/>
    <lineage>
        <taxon>Eukaryota</taxon>
        <taxon>Fungi</taxon>
        <taxon>Dikarya</taxon>
        <taxon>Ascomycota</taxon>
        <taxon>Taphrinomycotina</taxon>
        <taxon>Pneumocystomycetes</taxon>
        <taxon>Pneumocystaceae</taxon>
        <taxon>Pneumocystis</taxon>
    </lineage>
</organism>
<name>A0A0W4ZMD0_PNEJ7</name>
<dbReference type="eggNOG" id="KOG4719">
    <property type="taxonomic scope" value="Eukaryota"/>
</dbReference>
<reference evidence="3" key="1">
    <citation type="journal article" date="2016" name="Nat. Commun.">
        <title>Genome analysis of three Pneumocystis species reveals adaptation mechanisms to life exclusively in mammalian hosts.</title>
        <authorList>
            <person name="Ma L."/>
            <person name="Chen Z."/>
            <person name="Huang D.W."/>
            <person name="Kutty G."/>
            <person name="Ishihara M."/>
            <person name="Wang H."/>
            <person name="Abouelleil A."/>
            <person name="Bishop L."/>
            <person name="Davey E."/>
            <person name="Deng R."/>
            <person name="Deng X."/>
            <person name="Fan L."/>
            <person name="Fantoni G."/>
            <person name="Fitzgerald M."/>
            <person name="Gogineni E."/>
            <person name="Goldberg J.M."/>
            <person name="Handley G."/>
            <person name="Hu X."/>
            <person name="Huber C."/>
            <person name="Jiao X."/>
            <person name="Jones K."/>
            <person name="Levin J.Z."/>
            <person name="Liu Y."/>
            <person name="Macdonald P."/>
            <person name="Melnikov A."/>
            <person name="Raley C."/>
            <person name="Sassi M."/>
            <person name="Sherman B.T."/>
            <person name="Song X."/>
            <person name="Sykes S."/>
            <person name="Tran B."/>
            <person name="Walsh L."/>
            <person name="Xia Y."/>
            <person name="Yang J."/>
            <person name="Young S."/>
            <person name="Zeng Q."/>
            <person name="Zheng X."/>
            <person name="Stephens R."/>
            <person name="Nusbaum C."/>
            <person name="Birren B.W."/>
            <person name="Azadi P."/>
            <person name="Lempicki R.A."/>
            <person name="Cuomo C.A."/>
            <person name="Kovacs J.A."/>
        </authorList>
    </citation>
    <scope>NUCLEOTIDE SEQUENCE [LARGE SCALE GENOMIC DNA]</scope>
    <source>
        <strain evidence="3">RU7</strain>
    </source>
</reference>
<dbReference type="VEuPathDB" id="FungiDB:T551_02157"/>
<feature type="compositionally biased region" description="Polar residues" evidence="1">
    <location>
        <begin position="928"/>
        <end position="939"/>
    </location>
</feature>
<protein>
    <submittedName>
        <fullName evidence="2">Uncharacterized protein</fullName>
    </submittedName>
</protein>